<evidence type="ECO:0000256" key="5">
    <source>
        <dbReference type="SAM" id="Phobius"/>
    </source>
</evidence>
<dbReference type="AlphaFoldDB" id="A0A1I7FIV8"/>
<dbReference type="RefSeq" id="WP_281245546.1">
    <property type="nucleotide sequence ID" value="NZ_FPBV01000001.1"/>
</dbReference>
<evidence type="ECO:0000256" key="3">
    <source>
        <dbReference type="ARBA" id="ARBA00022825"/>
    </source>
</evidence>
<dbReference type="PANTHER" id="PTHR43343">
    <property type="entry name" value="PEPTIDASE S12"/>
    <property type="match status" value="1"/>
</dbReference>
<dbReference type="STRING" id="392015.SAMN05421543_101281"/>
<dbReference type="SUPFAM" id="SSF50156">
    <property type="entry name" value="PDZ domain-like"/>
    <property type="match status" value="1"/>
</dbReference>
<dbReference type="Gene3D" id="2.30.42.10">
    <property type="match status" value="1"/>
</dbReference>
<feature type="compositionally biased region" description="Low complexity" evidence="4">
    <location>
        <begin position="58"/>
        <end position="69"/>
    </location>
</feature>
<dbReference type="eggNOG" id="COG0265">
    <property type="taxonomic scope" value="Bacteria"/>
</dbReference>
<dbReference type="InterPro" id="IPR036034">
    <property type="entry name" value="PDZ_sf"/>
</dbReference>
<dbReference type="InterPro" id="IPR001940">
    <property type="entry name" value="Peptidase_S1C"/>
</dbReference>
<sequence>MARRWIGDDGWDRGAREARWRRRLGAGAAIFVLGAAAGSAGTAWLMAGMRDRAAALGAGASVPSPAPSANQGAPSPSVPGAGTPGSAGLPDTGAAGAGAPGAGNAPGMAGAGSAGGGSLTGGIDVAAIYQAAAPSVATITAVTPSGQSDNPQEDIGTGFLIDTNGDIATNEHVVSGKKQVSVKLGGQTYTGQVVGTDPMDDLAVVRITPPPGVRPLSLGSAKGLQPGEPVVAIGNPFQLTNSVSAGIVSGLNRSMPTESGRLMSGLIQIDAALNPGNSGGPLLDARGQVIGINTAIESPVAGFVGIGFAVPIDRFVALLPNLLQGTAVDHPWLGIRALDIDPAVQQQFKLPVSQGVLVISTVSGGPAAKAGLHADSGGANKPVGDGDIITAIDGHPVADVAELTAIVNQDRVGQTVTLSVLRRGKPISVRVTLAPWPAGGGG</sequence>
<dbReference type="InterPro" id="IPR051201">
    <property type="entry name" value="Chloro_Bact_Ser_Proteases"/>
</dbReference>
<evidence type="ECO:0000313" key="7">
    <source>
        <dbReference type="EMBL" id="SFU36110.1"/>
    </source>
</evidence>
<name>A0A1I7FIV8_9BACL</name>
<feature type="domain" description="PDZ" evidence="6">
    <location>
        <begin position="337"/>
        <end position="424"/>
    </location>
</feature>
<dbReference type="Proteomes" id="UP000183508">
    <property type="component" value="Unassembled WGS sequence"/>
</dbReference>
<organism evidence="7 8">
    <name type="scientific">Alicyclobacillus macrosporangiidus</name>
    <dbReference type="NCBI Taxonomy" id="392015"/>
    <lineage>
        <taxon>Bacteria</taxon>
        <taxon>Bacillati</taxon>
        <taxon>Bacillota</taxon>
        <taxon>Bacilli</taxon>
        <taxon>Bacillales</taxon>
        <taxon>Alicyclobacillaceae</taxon>
        <taxon>Alicyclobacillus</taxon>
    </lineage>
</organism>
<evidence type="ECO:0000313" key="8">
    <source>
        <dbReference type="Proteomes" id="UP000183508"/>
    </source>
</evidence>
<keyword evidence="1 7" id="KW-0645">Protease</keyword>
<keyword evidence="3" id="KW-0720">Serine protease</keyword>
<dbReference type="PROSITE" id="PS50106">
    <property type="entry name" value="PDZ"/>
    <property type="match status" value="1"/>
</dbReference>
<evidence type="ECO:0000259" key="6">
    <source>
        <dbReference type="PROSITE" id="PS50106"/>
    </source>
</evidence>
<proteinExistence type="predicted"/>
<feature type="region of interest" description="Disordered" evidence="4">
    <location>
        <begin position="58"/>
        <end position="100"/>
    </location>
</feature>
<dbReference type="PRINTS" id="PR00834">
    <property type="entry name" value="PROTEASES2C"/>
</dbReference>
<accession>A0A1I7FIV8</accession>
<evidence type="ECO:0000256" key="2">
    <source>
        <dbReference type="ARBA" id="ARBA00022801"/>
    </source>
</evidence>
<dbReference type="GO" id="GO:0006508">
    <property type="term" value="P:proteolysis"/>
    <property type="evidence" value="ECO:0007669"/>
    <property type="project" value="UniProtKB-KW"/>
</dbReference>
<dbReference type="SMART" id="SM00228">
    <property type="entry name" value="PDZ"/>
    <property type="match status" value="1"/>
</dbReference>
<keyword evidence="5" id="KW-0472">Membrane</keyword>
<dbReference type="GO" id="GO:0004252">
    <property type="term" value="F:serine-type endopeptidase activity"/>
    <property type="evidence" value="ECO:0007669"/>
    <property type="project" value="InterPro"/>
</dbReference>
<keyword evidence="2" id="KW-0378">Hydrolase</keyword>
<dbReference type="EMBL" id="FPBV01000001">
    <property type="protein sequence ID" value="SFU36110.1"/>
    <property type="molecule type" value="Genomic_DNA"/>
</dbReference>
<protein>
    <submittedName>
        <fullName evidence="7">Serine protease, S1-C subfamily, contains C-terminal PDZ domain</fullName>
    </submittedName>
</protein>
<keyword evidence="5" id="KW-0812">Transmembrane</keyword>
<dbReference type="SUPFAM" id="SSF50494">
    <property type="entry name" value="Trypsin-like serine proteases"/>
    <property type="match status" value="1"/>
</dbReference>
<dbReference type="PANTHER" id="PTHR43343:SF3">
    <property type="entry name" value="PROTEASE DO-LIKE 8, CHLOROPLASTIC"/>
    <property type="match status" value="1"/>
</dbReference>
<keyword evidence="5" id="KW-1133">Transmembrane helix</keyword>
<dbReference type="Gene3D" id="2.40.10.120">
    <property type="match status" value="1"/>
</dbReference>
<evidence type="ECO:0000256" key="4">
    <source>
        <dbReference type="SAM" id="MobiDB-lite"/>
    </source>
</evidence>
<dbReference type="InterPro" id="IPR009003">
    <property type="entry name" value="Peptidase_S1_PA"/>
</dbReference>
<dbReference type="InterPro" id="IPR001478">
    <property type="entry name" value="PDZ"/>
</dbReference>
<reference evidence="8" key="1">
    <citation type="submission" date="2016-10" db="EMBL/GenBank/DDBJ databases">
        <authorList>
            <person name="Varghese N."/>
        </authorList>
    </citation>
    <scope>NUCLEOTIDE SEQUENCE [LARGE SCALE GENOMIC DNA]</scope>
    <source>
        <strain evidence="8">DSM 17980</strain>
    </source>
</reference>
<gene>
    <name evidence="7" type="ORF">SAMN05421543_101281</name>
</gene>
<dbReference type="Pfam" id="PF13365">
    <property type="entry name" value="Trypsin_2"/>
    <property type="match status" value="1"/>
</dbReference>
<evidence type="ECO:0000256" key="1">
    <source>
        <dbReference type="ARBA" id="ARBA00022670"/>
    </source>
</evidence>
<keyword evidence="8" id="KW-1185">Reference proteome</keyword>
<feature type="transmembrane region" description="Helical" evidence="5">
    <location>
        <begin position="24"/>
        <end position="47"/>
    </location>
</feature>
<dbReference type="Pfam" id="PF13180">
    <property type="entry name" value="PDZ_2"/>
    <property type="match status" value="1"/>
</dbReference>